<feature type="compositionally biased region" description="Basic residues" evidence="6">
    <location>
        <begin position="417"/>
        <end position="436"/>
    </location>
</feature>
<feature type="domain" description="PIN" evidence="9">
    <location>
        <begin position="740"/>
        <end position="866"/>
    </location>
</feature>
<evidence type="ECO:0000313" key="11">
    <source>
        <dbReference type="Proteomes" id="UP000009022"/>
    </source>
</evidence>
<feature type="region of interest" description="Disordered" evidence="6">
    <location>
        <begin position="522"/>
        <end position="541"/>
    </location>
</feature>
<feature type="domain" description="DNA/RNA-binding" evidence="7">
    <location>
        <begin position="174"/>
        <end position="459"/>
    </location>
</feature>
<dbReference type="EMBL" id="DS985243">
    <property type="protein sequence ID" value="EDV26270.1"/>
    <property type="molecule type" value="Genomic_DNA"/>
</dbReference>
<dbReference type="OMA" id="GICLDNP"/>
<feature type="compositionally biased region" description="Polar residues" evidence="6">
    <location>
        <begin position="385"/>
        <end position="396"/>
    </location>
</feature>
<feature type="compositionally biased region" description="Acidic residues" evidence="6">
    <location>
        <begin position="484"/>
        <end position="494"/>
    </location>
</feature>
<dbReference type="HOGENOM" id="CLU_011872_0_0_1"/>
<dbReference type="Proteomes" id="UP000009022">
    <property type="component" value="Unassembled WGS sequence"/>
</dbReference>
<dbReference type="InterPro" id="IPR045153">
    <property type="entry name" value="Est1/Ebs1-like"/>
</dbReference>
<dbReference type="STRING" id="10228.B3RR29"/>
<dbReference type="Pfam" id="PF13638">
    <property type="entry name" value="PIN_4"/>
    <property type="match status" value="1"/>
</dbReference>
<evidence type="ECO:0000256" key="1">
    <source>
        <dbReference type="ARBA" id="ARBA00004123"/>
    </source>
</evidence>
<dbReference type="FunFam" id="3.40.50.1010:FF:000033">
    <property type="entry name" value="Blast:Protein SMG5"/>
    <property type="match status" value="1"/>
</dbReference>
<dbReference type="GO" id="GO:0005737">
    <property type="term" value="C:cytoplasm"/>
    <property type="evidence" value="ECO:0007669"/>
    <property type="project" value="UniProtKB-SubCell"/>
</dbReference>
<dbReference type="OrthoDB" id="5920073at2759"/>
<evidence type="ECO:0000313" key="10">
    <source>
        <dbReference type="EMBL" id="EDV26270.1"/>
    </source>
</evidence>
<feature type="domain" description="Telomerase activating protein Est1-like N-terminal" evidence="8">
    <location>
        <begin position="83"/>
        <end position="165"/>
    </location>
</feature>
<dbReference type="InterPro" id="IPR002716">
    <property type="entry name" value="PIN_dom"/>
</dbReference>
<dbReference type="GO" id="GO:0042162">
    <property type="term" value="F:telomeric DNA binding"/>
    <property type="evidence" value="ECO:0000318"/>
    <property type="project" value="GO_Central"/>
</dbReference>
<dbReference type="GO" id="GO:0070034">
    <property type="term" value="F:telomerase RNA binding"/>
    <property type="evidence" value="ECO:0000318"/>
    <property type="project" value="GO_Central"/>
</dbReference>
<dbReference type="SUPFAM" id="SSF48452">
    <property type="entry name" value="TPR-like"/>
    <property type="match status" value="1"/>
</dbReference>
<gene>
    <name evidence="10" type="ORF">TRIADDRAFT_54089</name>
</gene>
<dbReference type="InterPro" id="IPR018834">
    <property type="entry name" value="DNA/RNA-bd_Est1-type"/>
</dbReference>
<sequence>MSRAHNLNKADCRRLYRNGVDIAHRVDHSIKEISIAALLQPPHVDHRLRLRAICEQLLLSDDEDMGKMIEDVMWKKELHEDLDTKTAFANYLLSAIDFYKSFLRKLGQAFNIDLTCVFLDNIDSTDDDTETAAITITSPKVDWAKDASGRCLIYIGDLARYYTDYDSVKGHEIALEHYHKAMCFRPDWGISHNQLGTLHVNFNFGLDTIYYYMRCLYSTVPFDGIINNVKRHISKTYKEMLQMLQYGEPETITREYILKRLVINFIYLNSNLSPNTSMTIEQLNELCEKVIKDFKEYTAYGFEFCENESLYSVKPDADYDLVDCNILFKLLAVLYMSEYNLSQMGAPQETISVAIIIAVLTRIAQCVTYYITYGENEQDLDDNDSASNALKTSEGSSDCHEMNNYNSDNDKDDPQTKKMKAKKLLYKKARARRRRKTSDSEDESSDNNEDYSDSSFSGSISHHSDSESRSLQVSSSSEWSTDSENSESELVTDTEENIIENNTASGEVQPVINVNNHTIGDVVDSTDTVNPEGSNRNDSECEVATDQPDFHVDIEKQRRLRKISNKLLNVLKIGTDWLISHEEVLDKYQEDLAQFWSDYATLLNCIIMTYPQAIQQNFDQIDPLPEDIYLLGFKPLERIHINIKPNSRNLQKIAKSDLPMQGLIWVANECQFYGPLQLAEYKAEVTVQISKEEEDKAKAKRLQAMKMMAQMKLKSDVESLEANVASRDANKGVTISPYLVPDAFAFCNSLRAIQDFSHSGQLVIIVPLAVVQSLDNMKKISAQARQAIKYLEVQFKKGNRWLRAQNDNEMSSKIKRRKNQGQENWIYEQIIDCCCYFSEGKQNMVTLLTGIDLRNEEIAANKGLDSNMLELAKKQDVKIENIKLFTKKWKSYKRK</sequence>
<dbReference type="InParanoid" id="B3RR29"/>
<dbReference type="GeneID" id="6751481"/>
<feature type="compositionally biased region" description="Polar residues" evidence="6">
    <location>
        <begin position="525"/>
        <end position="536"/>
    </location>
</feature>
<dbReference type="InterPro" id="IPR019458">
    <property type="entry name" value="Est1-like_N"/>
</dbReference>
<comment type="subcellular location">
    <subcellularLocation>
        <location evidence="2">Cytoplasm</location>
    </subcellularLocation>
    <subcellularLocation>
        <location evidence="1">Nucleus</location>
    </subcellularLocation>
</comment>
<keyword evidence="3" id="KW-0963">Cytoplasm</keyword>
<evidence type="ECO:0000256" key="2">
    <source>
        <dbReference type="ARBA" id="ARBA00004496"/>
    </source>
</evidence>
<dbReference type="Gene3D" id="1.25.40.10">
    <property type="entry name" value="Tetratricopeptide repeat domain"/>
    <property type="match status" value="1"/>
</dbReference>
<organism evidence="10 11">
    <name type="scientific">Trichoplax adhaerens</name>
    <name type="common">Trichoplax reptans</name>
    <dbReference type="NCBI Taxonomy" id="10228"/>
    <lineage>
        <taxon>Eukaryota</taxon>
        <taxon>Metazoa</taxon>
        <taxon>Placozoa</taxon>
        <taxon>Uniplacotomia</taxon>
        <taxon>Trichoplacea</taxon>
        <taxon>Trichoplacidae</taxon>
        <taxon>Trichoplax</taxon>
    </lineage>
</organism>
<evidence type="ECO:0000259" key="9">
    <source>
        <dbReference type="Pfam" id="PF13638"/>
    </source>
</evidence>
<feature type="region of interest" description="Disordered" evidence="6">
    <location>
        <begin position="381"/>
        <end position="494"/>
    </location>
</feature>
<dbReference type="KEGG" id="tad:TRIADDRAFT_54089"/>
<evidence type="ECO:0000256" key="4">
    <source>
        <dbReference type="ARBA" id="ARBA00023161"/>
    </source>
</evidence>
<dbReference type="CDD" id="cd09884">
    <property type="entry name" value="PIN_Smg5-like"/>
    <property type="match status" value="1"/>
</dbReference>
<evidence type="ECO:0000259" key="8">
    <source>
        <dbReference type="Pfam" id="PF10374"/>
    </source>
</evidence>
<evidence type="ECO:0000256" key="5">
    <source>
        <dbReference type="ARBA" id="ARBA00023242"/>
    </source>
</evidence>
<dbReference type="AlphaFoldDB" id="B3RR29"/>
<name>B3RR29_TRIAD</name>
<evidence type="ECO:0000256" key="3">
    <source>
        <dbReference type="ARBA" id="ARBA00022490"/>
    </source>
</evidence>
<dbReference type="FunCoup" id="B3RR29">
    <property type="interactions" value="1833"/>
</dbReference>
<evidence type="ECO:0000256" key="6">
    <source>
        <dbReference type="SAM" id="MobiDB-lite"/>
    </source>
</evidence>
<keyword evidence="4" id="KW-0866">Nonsense-mediated mRNA decay</keyword>
<dbReference type="GO" id="GO:0005697">
    <property type="term" value="C:telomerase holoenzyme complex"/>
    <property type="evidence" value="ECO:0000318"/>
    <property type="project" value="GO_Central"/>
</dbReference>
<evidence type="ECO:0000259" key="7">
    <source>
        <dbReference type="Pfam" id="PF10373"/>
    </source>
</evidence>
<keyword evidence="11" id="KW-1185">Reference proteome</keyword>
<dbReference type="PhylomeDB" id="B3RR29"/>
<feature type="compositionally biased region" description="Acidic residues" evidence="6">
    <location>
        <begin position="440"/>
        <end position="452"/>
    </location>
</feature>
<reference evidence="10 11" key="1">
    <citation type="journal article" date="2008" name="Nature">
        <title>The Trichoplax genome and the nature of placozoans.</title>
        <authorList>
            <person name="Srivastava M."/>
            <person name="Begovic E."/>
            <person name="Chapman J."/>
            <person name="Putnam N.H."/>
            <person name="Hellsten U."/>
            <person name="Kawashima T."/>
            <person name="Kuo A."/>
            <person name="Mitros T."/>
            <person name="Salamov A."/>
            <person name="Carpenter M.L."/>
            <person name="Signorovitch A.Y."/>
            <person name="Moreno M.A."/>
            <person name="Kamm K."/>
            <person name="Grimwood J."/>
            <person name="Schmutz J."/>
            <person name="Shapiro H."/>
            <person name="Grigoriev I.V."/>
            <person name="Buss L.W."/>
            <person name="Schierwater B."/>
            <person name="Dellaporta S.L."/>
            <person name="Rokhsar D.S."/>
        </authorList>
    </citation>
    <scope>NUCLEOTIDE SEQUENCE [LARGE SCALE GENOMIC DNA]</scope>
    <source>
        <strain evidence="10 11">Grell-BS-1999</strain>
    </source>
</reference>
<dbReference type="GO" id="GO:0000184">
    <property type="term" value="P:nuclear-transcribed mRNA catabolic process, nonsense-mediated decay"/>
    <property type="evidence" value="ECO:0000318"/>
    <property type="project" value="GO_Central"/>
</dbReference>
<feature type="compositionally biased region" description="Low complexity" evidence="6">
    <location>
        <begin position="469"/>
        <end position="483"/>
    </location>
</feature>
<dbReference type="PANTHER" id="PTHR15696:SF7">
    <property type="entry name" value="NONSENSE-MEDIATED MRNA DECAY FACTOR"/>
    <property type="match status" value="1"/>
</dbReference>
<dbReference type="FunFam" id="1.25.40.10:FF:000810">
    <property type="entry name" value="protein SMG5"/>
    <property type="match status" value="1"/>
</dbReference>
<dbReference type="PANTHER" id="PTHR15696">
    <property type="entry name" value="SMG-7 SUPPRESSOR WITH MORPHOLOGICAL EFFECT ON GENITALIA PROTEIN 7"/>
    <property type="match status" value="1"/>
</dbReference>
<dbReference type="Gene3D" id="3.40.50.1010">
    <property type="entry name" value="5'-nuclease"/>
    <property type="match status" value="1"/>
</dbReference>
<accession>B3RR29</accession>
<dbReference type="eggNOG" id="KOG2162">
    <property type="taxonomic scope" value="Eukaryota"/>
</dbReference>
<keyword evidence="5" id="KW-0539">Nucleus</keyword>
<dbReference type="Pfam" id="PF10374">
    <property type="entry name" value="EST1"/>
    <property type="match status" value="1"/>
</dbReference>
<dbReference type="InterPro" id="IPR011990">
    <property type="entry name" value="TPR-like_helical_dom_sf"/>
</dbReference>
<dbReference type="Pfam" id="PF10373">
    <property type="entry name" value="EST1_DNA_bind"/>
    <property type="match status" value="1"/>
</dbReference>
<proteinExistence type="predicted"/>
<dbReference type="RefSeq" id="XP_002110266.1">
    <property type="nucleotide sequence ID" value="XM_002110230.1"/>
</dbReference>
<dbReference type="CTD" id="6751481"/>
<protein>
    <recommendedName>
        <fullName evidence="12">PIN domain-containing protein</fullName>
    </recommendedName>
</protein>
<evidence type="ECO:0008006" key="12">
    <source>
        <dbReference type="Google" id="ProtNLM"/>
    </source>
</evidence>